<dbReference type="PRINTS" id="PR01084">
    <property type="entry name" value="NAHEXCHNGR"/>
</dbReference>
<evidence type="ECO:0000256" key="9">
    <source>
        <dbReference type="RuleBase" id="RU003722"/>
    </source>
</evidence>
<feature type="transmembrane region" description="Helical" evidence="10">
    <location>
        <begin position="396"/>
        <end position="423"/>
    </location>
</feature>
<feature type="transmembrane region" description="Helical" evidence="10">
    <location>
        <begin position="70"/>
        <end position="88"/>
    </location>
</feature>
<feature type="transmembrane region" description="Helical" evidence="10">
    <location>
        <begin position="161"/>
        <end position="183"/>
    </location>
</feature>
<feature type="transmembrane region" description="Helical" evidence="10">
    <location>
        <begin position="203"/>
        <end position="226"/>
    </location>
</feature>
<evidence type="ECO:0000256" key="7">
    <source>
        <dbReference type="ARBA" id="ARBA00023136"/>
    </source>
</evidence>
<dbReference type="Proteomes" id="UP000274922">
    <property type="component" value="Unassembled WGS sequence"/>
</dbReference>
<dbReference type="GO" id="GO:0015385">
    <property type="term" value="F:sodium:proton antiporter activity"/>
    <property type="evidence" value="ECO:0007669"/>
    <property type="project" value="InterPro"/>
</dbReference>
<evidence type="ECO:0000256" key="3">
    <source>
        <dbReference type="ARBA" id="ARBA00022692"/>
    </source>
</evidence>
<keyword evidence="6 9" id="KW-0406">Ion transport</keyword>
<gene>
    <name evidence="12" type="ORF">CXG81DRAFT_12491</name>
</gene>
<sequence length="425" mass="47460">MSDTHALFVRALLMLTMIAISINVNNFFRNIKFHYISETAVHILVGFIVAMLWTAIEYDTTNSDIQLSSNFFYMVLLPPIIFEGGFTLQKISFFKNLLTIVSLAFAGALYSTFVTSVIMYYLSKLVSPWTLIESLVFGSLISSTDPVTVLSLLPSNVDKRLYMIIFGESALNDAVSIILYRFFTSLEDPTMRLGAGPFFVSVFASAGVFLGSVCVGIAMALIFALLTKHLVVDHERPLFETVMLIVFAYCSYLIADIIQLTGIISVFFCGVAMAHYAHNNLSHTTHRTMKYLLRTLSFICECFIFLYLGMGLLSFGDSTTYSFVFILFAIFAILVSRSHVFIVMYISNCFARTPEDIIPFNHQLLIWFSALRGAVAFALGVTFLENQNFSTEIKGIIFGTTVIVIVFTVLVMGGLTPYALVWLGI</sequence>
<dbReference type="InterPro" id="IPR004709">
    <property type="entry name" value="NaH_exchanger"/>
</dbReference>
<dbReference type="InterPro" id="IPR018422">
    <property type="entry name" value="Cation/H_exchanger_CPA1"/>
</dbReference>
<feature type="transmembrane region" description="Helical" evidence="10">
    <location>
        <begin position="261"/>
        <end position="279"/>
    </location>
</feature>
<keyword evidence="3 9" id="KW-0812">Transmembrane</keyword>
<dbReference type="OrthoDB" id="196264at2759"/>
<evidence type="ECO:0000256" key="4">
    <source>
        <dbReference type="ARBA" id="ARBA00022989"/>
    </source>
</evidence>
<evidence type="ECO:0000256" key="8">
    <source>
        <dbReference type="ARBA" id="ARBA00023201"/>
    </source>
</evidence>
<evidence type="ECO:0000256" key="2">
    <source>
        <dbReference type="ARBA" id="ARBA00022448"/>
    </source>
</evidence>
<organism evidence="12 13">
    <name type="scientific">Caulochytrium protostelioides</name>
    <dbReference type="NCBI Taxonomy" id="1555241"/>
    <lineage>
        <taxon>Eukaryota</taxon>
        <taxon>Fungi</taxon>
        <taxon>Fungi incertae sedis</taxon>
        <taxon>Chytridiomycota</taxon>
        <taxon>Chytridiomycota incertae sedis</taxon>
        <taxon>Chytridiomycetes</taxon>
        <taxon>Caulochytriales</taxon>
        <taxon>Caulochytriaceae</taxon>
        <taxon>Caulochytrium</taxon>
    </lineage>
</organism>
<feature type="transmembrane region" description="Helical" evidence="10">
    <location>
        <begin position="238"/>
        <end position="255"/>
    </location>
</feature>
<dbReference type="PANTHER" id="PTHR10110">
    <property type="entry name" value="SODIUM/HYDROGEN EXCHANGER"/>
    <property type="match status" value="1"/>
</dbReference>
<dbReference type="Gene3D" id="6.10.140.1330">
    <property type="match status" value="1"/>
</dbReference>
<evidence type="ECO:0000313" key="12">
    <source>
        <dbReference type="EMBL" id="RKP01035.1"/>
    </source>
</evidence>
<keyword evidence="4 10" id="KW-1133">Transmembrane helix</keyword>
<feature type="transmembrane region" description="Helical" evidence="10">
    <location>
        <begin position="6"/>
        <end position="28"/>
    </location>
</feature>
<keyword evidence="8 9" id="KW-0739">Sodium transport</keyword>
<evidence type="ECO:0000256" key="5">
    <source>
        <dbReference type="ARBA" id="ARBA00023053"/>
    </source>
</evidence>
<feature type="transmembrane region" description="Helical" evidence="10">
    <location>
        <begin position="134"/>
        <end position="154"/>
    </location>
</feature>
<dbReference type="NCBIfam" id="TIGR00840">
    <property type="entry name" value="b_cpa1"/>
    <property type="match status" value="1"/>
</dbReference>
<name>A0A4P9X748_9FUNG</name>
<feature type="transmembrane region" description="Helical" evidence="10">
    <location>
        <begin position="40"/>
        <end position="58"/>
    </location>
</feature>
<dbReference type="STRING" id="1555241.A0A4P9X748"/>
<dbReference type="Pfam" id="PF00999">
    <property type="entry name" value="Na_H_Exchanger"/>
    <property type="match status" value="1"/>
</dbReference>
<evidence type="ECO:0000259" key="11">
    <source>
        <dbReference type="Pfam" id="PF00999"/>
    </source>
</evidence>
<dbReference type="PANTHER" id="PTHR10110:SF187">
    <property type="entry name" value="SODIUM_HYDROGEN EXCHANGER"/>
    <property type="match status" value="1"/>
</dbReference>
<dbReference type="GO" id="GO:0007035">
    <property type="term" value="P:vacuolar acidification"/>
    <property type="evidence" value="ECO:0007669"/>
    <property type="project" value="TreeGrafter"/>
</dbReference>
<keyword evidence="13" id="KW-1185">Reference proteome</keyword>
<proteinExistence type="inferred from homology"/>
<evidence type="ECO:0000313" key="13">
    <source>
        <dbReference type="Proteomes" id="UP000274922"/>
    </source>
</evidence>
<feature type="transmembrane region" description="Helical" evidence="10">
    <location>
        <begin position="100"/>
        <end position="122"/>
    </location>
</feature>
<dbReference type="GO" id="GO:0015386">
    <property type="term" value="F:potassium:proton antiporter activity"/>
    <property type="evidence" value="ECO:0007669"/>
    <property type="project" value="TreeGrafter"/>
</dbReference>
<feature type="transmembrane region" description="Helical" evidence="10">
    <location>
        <begin position="364"/>
        <end position="384"/>
    </location>
</feature>
<evidence type="ECO:0000256" key="10">
    <source>
        <dbReference type="SAM" id="Phobius"/>
    </source>
</evidence>
<comment type="similarity">
    <text evidence="9">Belongs to the monovalent cation:proton antiporter 1 (CPA1) transporter (TC 2.A.36) family.</text>
</comment>
<comment type="subcellular location">
    <subcellularLocation>
        <location evidence="1">Membrane</location>
        <topology evidence="1">Multi-pass membrane protein</topology>
    </subcellularLocation>
</comment>
<keyword evidence="7 10" id="KW-0472">Membrane</keyword>
<keyword evidence="9" id="KW-0050">Antiport</keyword>
<feature type="non-terminal residue" evidence="12">
    <location>
        <position position="425"/>
    </location>
</feature>
<dbReference type="EMBL" id="ML014188">
    <property type="protein sequence ID" value="RKP01035.1"/>
    <property type="molecule type" value="Genomic_DNA"/>
</dbReference>
<dbReference type="AlphaFoldDB" id="A0A4P9X748"/>
<feature type="domain" description="Cation/H+ exchanger transmembrane" evidence="11">
    <location>
        <begin position="28"/>
        <end position="421"/>
    </location>
</feature>
<dbReference type="GO" id="GO:0005769">
    <property type="term" value="C:early endosome"/>
    <property type="evidence" value="ECO:0007669"/>
    <property type="project" value="TreeGrafter"/>
</dbReference>
<evidence type="ECO:0000256" key="6">
    <source>
        <dbReference type="ARBA" id="ARBA00023065"/>
    </source>
</evidence>
<dbReference type="GO" id="GO:0000329">
    <property type="term" value="C:fungal-type vacuole membrane"/>
    <property type="evidence" value="ECO:0007669"/>
    <property type="project" value="TreeGrafter"/>
</dbReference>
<feature type="transmembrane region" description="Helical" evidence="10">
    <location>
        <begin position="291"/>
        <end position="315"/>
    </location>
</feature>
<feature type="transmembrane region" description="Helical" evidence="10">
    <location>
        <begin position="321"/>
        <end position="343"/>
    </location>
</feature>
<dbReference type="GO" id="GO:0005770">
    <property type="term" value="C:late endosome"/>
    <property type="evidence" value="ECO:0007669"/>
    <property type="project" value="TreeGrafter"/>
</dbReference>
<protein>
    <recommendedName>
        <fullName evidence="9">Sodium/hydrogen exchanger</fullName>
    </recommendedName>
</protein>
<evidence type="ECO:0000256" key="1">
    <source>
        <dbReference type="ARBA" id="ARBA00004141"/>
    </source>
</evidence>
<reference evidence="13" key="1">
    <citation type="journal article" date="2018" name="Nat. Microbiol.">
        <title>Leveraging single-cell genomics to expand the fungal tree of life.</title>
        <authorList>
            <person name="Ahrendt S.R."/>
            <person name="Quandt C.A."/>
            <person name="Ciobanu D."/>
            <person name="Clum A."/>
            <person name="Salamov A."/>
            <person name="Andreopoulos B."/>
            <person name="Cheng J.F."/>
            <person name="Woyke T."/>
            <person name="Pelin A."/>
            <person name="Henrissat B."/>
            <person name="Reynolds N.K."/>
            <person name="Benny G.L."/>
            <person name="Smith M.E."/>
            <person name="James T.Y."/>
            <person name="Grigoriev I.V."/>
        </authorList>
    </citation>
    <scope>NUCLEOTIDE SEQUENCE [LARGE SCALE GENOMIC DNA]</scope>
    <source>
        <strain evidence="13">ATCC 52028</strain>
    </source>
</reference>
<keyword evidence="5" id="KW-0915">Sodium</keyword>
<dbReference type="InterPro" id="IPR006153">
    <property type="entry name" value="Cation/H_exchanger_TM"/>
</dbReference>
<accession>A0A4P9X748</accession>
<keyword evidence="2 9" id="KW-0813">Transport</keyword>